<dbReference type="PROSITE" id="PS50330">
    <property type="entry name" value="UIM"/>
    <property type="match status" value="1"/>
</dbReference>
<evidence type="ECO:0000256" key="1">
    <source>
        <dbReference type="ARBA" id="ARBA00004496"/>
    </source>
</evidence>
<dbReference type="Gene3D" id="1.20.5.1940">
    <property type="match status" value="1"/>
</dbReference>
<feature type="region of interest" description="Disordered" evidence="10">
    <location>
        <begin position="583"/>
        <end position="707"/>
    </location>
</feature>
<dbReference type="Pfam" id="PF00790">
    <property type="entry name" value="VHS"/>
    <property type="match status" value="1"/>
</dbReference>
<evidence type="ECO:0000256" key="10">
    <source>
        <dbReference type="SAM" id="MobiDB-lite"/>
    </source>
</evidence>
<dbReference type="InterPro" id="IPR013083">
    <property type="entry name" value="Znf_RING/FYVE/PHD"/>
</dbReference>
<dbReference type="PIRSF" id="PIRSF036956">
    <property type="entry name" value="Hrs_Vps27"/>
    <property type="match status" value="1"/>
</dbReference>
<dbReference type="GO" id="GO:0035091">
    <property type="term" value="F:phosphatidylinositol binding"/>
    <property type="evidence" value="ECO:0007669"/>
    <property type="project" value="InterPro"/>
</dbReference>
<feature type="domain" description="FYVE-type" evidence="11">
    <location>
        <begin position="157"/>
        <end position="217"/>
    </location>
</feature>
<dbReference type="GO" id="GO:0005769">
    <property type="term" value="C:early endosome"/>
    <property type="evidence" value="ECO:0007669"/>
    <property type="project" value="TreeGrafter"/>
</dbReference>
<keyword evidence="5" id="KW-0479">Metal-binding</keyword>
<dbReference type="CDD" id="cd15720">
    <property type="entry name" value="FYVE_Hrs"/>
    <property type="match status" value="1"/>
</dbReference>
<evidence type="ECO:0000256" key="7">
    <source>
        <dbReference type="ARBA" id="ARBA00022833"/>
    </source>
</evidence>
<sequence length="764" mass="86757">MASKFQKILEQATDSTLVEPNWEGIIACTDMIRSGEVPAKPSLQAIRKRLQHENPHVVNHTLLVLDACVKNCGHKVHAEVATREFMEDFKNLVTENKYDEVKNKSLEMLQCWATAFANKPEYKMVVDTHNLMKLAGFDFPSLKEADAMFMAQVAPEWADGPECYRCRSIFTVFTRKHHCRACGQIFCDKCSSREMALPQFGIEKEVRVCETCYEKKVAEIKERYPALKKQLAAAVAGKKSVSTGGDSEADRAAKEKLLREKEEEDLALAIAMSQSEAEAKEKEKQNSLYHMYNGIKPETDQGGYKGAAETSTAPPADDAAADPLARYLNRDYWQQKKEGKVEEWSGATSTVGALSATAPPPSEPSIAPSICSTLMGPDENSLNAEIAAMTLGATNGLNTSVSDDAKAQADDTMRWCQSIKDQVSVMDNRIRSNLARGRPVFNDSAIQDLFTRLTEFHSHVLSRMHTLDEQRGYYEGLQDHLANIGEARQAIDEMREEHERKRQERMAEEQRLRQAQMQQTLEMMRMKKHVSFLVVFSDFPISCQPQSINFKAMLMEQREQALQRFQQQQQEMAMRRQQQAYYNPQMGYGAPPPGQQQPYYGYSQGQQAPAQYQPPQQTQQHQQYYQQFQNGPAAPPTSTNQHQPSMQQQYQQQQQQYQGYYQHQNYQQQGAYQQQHPQQLQNYQNGTSTPVENGQYSQQGEVKQEHTNQMYQQPSANGQNGYGNGKCVTNHTRFENELSVDQNNVAAAHPPQQQMAEQPLISFD</sequence>
<evidence type="ECO:0000256" key="5">
    <source>
        <dbReference type="ARBA" id="ARBA00022723"/>
    </source>
</evidence>
<feature type="compositionally biased region" description="Polar residues" evidence="10">
    <location>
        <begin position="739"/>
        <end position="756"/>
    </location>
</feature>
<dbReference type="GO" id="GO:0008270">
    <property type="term" value="F:zinc ion binding"/>
    <property type="evidence" value="ECO:0007669"/>
    <property type="project" value="UniProtKB-KW"/>
</dbReference>
<evidence type="ECO:0000256" key="9">
    <source>
        <dbReference type="SAM" id="Coils"/>
    </source>
</evidence>
<dbReference type="PANTHER" id="PTHR46275:SF1">
    <property type="entry name" value="HEPATOCYTE GROWTH FACTOR-REGULATED TYROSINE KINASE SUBSTRATE"/>
    <property type="match status" value="1"/>
</dbReference>
<dbReference type="PROSITE" id="PS50178">
    <property type="entry name" value="ZF_FYVE"/>
    <property type="match status" value="1"/>
</dbReference>
<keyword evidence="9" id="KW-0175">Coiled coil</keyword>
<feature type="compositionally biased region" description="Low complexity" evidence="10">
    <location>
        <begin position="641"/>
        <end position="686"/>
    </location>
</feature>
<evidence type="ECO:0000259" key="11">
    <source>
        <dbReference type="PROSITE" id="PS50178"/>
    </source>
</evidence>
<dbReference type="OrthoDB" id="957735at2759"/>
<evidence type="ECO:0000256" key="3">
    <source>
        <dbReference type="ARBA" id="ARBA00022490"/>
    </source>
</evidence>
<dbReference type="InterPro" id="IPR017455">
    <property type="entry name" value="Znf_FYVE-rel"/>
</dbReference>
<comment type="caution">
    <text evidence="13">The sequence shown here is derived from an EMBL/GenBank/DDBJ whole genome shotgun (WGS) entry which is preliminary data.</text>
</comment>
<reference evidence="14" key="1">
    <citation type="submission" date="2017-10" db="EMBL/GenBank/DDBJ databases">
        <title>Rapid genome shrinkage in a self-fertile nematode reveals novel sperm competition proteins.</title>
        <authorList>
            <person name="Yin D."/>
            <person name="Schwarz E.M."/>
            <person name="Thomas C.G."/>
            <person name="Felde R.L."/>
            <person name="Korf I.F."/>
            <person name="Cutter A.D."/>
            <person name="Schartner C.M."/>
            <person name="Ralston E.J."/>
            <person name="Meyer B.J."/>
            <person name="Haag E.S."/>
        </authorList>
    </citation>
    <scope>NUCLEOTIDE SEQUENCE [LARGE SCALE GENOMIC DNA]</scope>
    <source>
        <strain evidence="14">JU1422</strain>
    </source>
</reference>
<dbReference type="SUPFAM" id="SSF57903">
    <property type="entry name" value="FYVE/PHD zinc finger"/>
    <property type="match status" value="1"/>
</dbReference>
<dbReference type="Gene3D" id="1.25.40.90">
    <property type="match status" value="1"/>
</dbReference>
<evidence type="ECO:0000313" key="13">
    <source>
        <dbReference type="EMBL" id="PIC35403.1"/>
    </source>
</evidence>
<keyword evidence="6 8" id="KW-0863">Zinc-finger</keyword>
<dbReference type="GO" id="GO:0043130">
    <property type="term" value="F:ubiquitin binding"/>
    <property type="evidence" value="ECO:0007669"/>
    <property type="project" value="InterPro"/>
</dbReference>
<gene>
    <name evidence="13" type="primary">Cni-hgrs-1</name>
    <name evidence="13" type="synonym">Cnig_chr_IV.g14774</name>
    <name evidence="13" type="ORF">B9Z55_014774</name>
</gene>
<feature type="region of interest" description="Disordered" evidence="10">
    <location>
        <begin position="300"/>
        <end position="319"/>
    </location>
</feature>
<dbReference type="SMART" id="SM00064">
    <property type="entry name" value="FYVE"/>
    <property type="match status" value="1"/>
</dbReference>
<dbReference type="GO" id="GO:0031623">
    <property type="term" value="P:receptor internalization"/>
    <property type="evidence" value="ECO:0007669"/>
    <property type="project" value="TreeGrafter"/>
</dbReference>
<feature type="domain" description="VHS" evidence="12">
    <location>
        <begin position="12"/>
        <end position="140"/>
    </location>
</feature>
<feature type="compositionally biased region" description="Polar residues" evidence="10">
    <location>
        <begin position="687"/>
        <end position="707"/>
    </location>
</feature>
<dbReference type="GO" id="GO:0032456">
    <property type="term" value="P:endocytic recycling"/>
    <property type="evidence" value="ECO:0007669"/>
    <property type="project" value="TreeGrafter"/>
</dbReference>
<dbReference type="InterPro" id="IPR003903">
    <property type="entry name" value="UIM_dom"/>
</dbReference>
<dbReference type="SMART" id="SM00288">
    <property type="entry name" value="VHS"/>
    <property type="match status" value="1"/>
</dbReference>
<keyword evidence="14" id="KW-1185">Reference proteome</keyword>
<dbReference type="Proteomes" id="UP000230233">
    <property type="component" value="Chromosome IV"/>
</dbReference>
<proteinExistence type="predicted"/>
<keyword evidence="7" id="KW-0862">Zinc</keyword>
<dbReference type="AlphaFoldDB" id="A0A2G5U7F5"/>
<dbReference type="SUPFAM" id="SSF48464">
    <property type="entry name" value="ENTH/VHS domain"/>
    <property type="match status" value="1"/>
</dbReference>
<dbReference type="Pfam" id="PF12210">
    <property type="entry name" value="Hrs_helical"/>
    <property type="match status" value="1"/>
</dbReference>
<dbReference type="InterPro" id="IPR011011">
    <property type="entry name" value="Znf_FYVE_PHD"/>
</dbReference>
<feature type="coiled-coil region" evidence="9">
    <location>
        <begin position="477"/>
        <end position="518"/>
    </location>
</feature>
<evidence type="ECO:0000256" key="4">
    <source>
        <dbReference type="ARBA" id="ARBA00022553"/>
    </source>
</evidence>
<name>A0A2G5U7F5_9PELO</name>
<dbReference type="InterPro" id="IPR017073">
    <property type="entry name" value="HGS/VPS27"/>
</dbReference>
<dbReference type="Gene3D" id="3.30.40.10">
    <property type="entry name" value="Zinc/RING finger domain, C3HC4 (zinc finger)"/>
    <property type="match status" value="1"/>
</dbReference>
<protein>
    <recommendedName>
        <fullName evidence="2">Hepatocyte growth factor-regulated tyrosine kinase substrate</fullName>
    </recommendedName>
</protein>
<dbReference type="CDD" id="cd03569">
    <property type="entry name" value="VHS_Hrs"/>
    <property type="match status" value="1"/>
</dbReference>
<dbReference type="CDD" id="cd21387">
    <property type="entry name" value="GAT_Hrs"/>
    <property type="match status" value="1"/>
</dbReference>
<evidence type="ECO:0000259" key="12">
    <source>
        <dbReference type="PROSITE" id="PS50179"/>
    </source>
</evidence>
<evidence type="ECO:0000256" key="8">
    <source>
        <dbReference type="PROSITE-ProRule" id="PRU00091"/>
    </source>
</evidence>
<organism evidence="13 14">
    <name type="scientific">Caenorhabditis nigoni</name>
    <dbReference type="NCBI Taxonomy" id="1611254"/>
    <lineage>
        <taxon>Eukaryota</taxon>
        <taxon>Metazoa</taxon>
        <taxon>Ecdysozoa</taxon>
        <taxon>Nematoda</taxon>
        <taxon>Chromadorea</taxon>
        <taxon>Rhabditida</taxon>
        <taxon>Rhabditina</taxon>
        <taxon>Rhabditomorpha</taxon>
        <taxon>Rhabditoidea</taxon>
        <taxon>Rhabditidae</taxon>
        <taxon>Peloderinae</taxon>
        <taxon>Caenorhabditis</taxon>
    </lineage>
</organism>
<evidence type="ECO:0000256" key="2">
    <source>
        <dbReference type="ARBA" id="ARBA00015450"/>
    </source>
</evidence>
<dbReference type="PANTHER" id="PTHR46275">
    <property type="entry name" value="HEPATOCYTE GROWTH FACTOR-REGULATED TYROSINE KINASE SUBSTRATE"/>
    <property type="match status" value="1"/>
</dbReference>
<keyword evidence="4" id="KW-0597">Phosphoprotein</keyword>
<comment type="subcellular location">
    <subcellularLocation>
        <location evidence="1">Cytoplasm</location>
    </subcellularLocation>
</comment>
<keyword evidence="3" id="KW-0963">Cytoplasm</keyword>
<dbReference type="InterPro" id="IPR002014">
    <property type="entry name" value="VHS_dom"/>
</dbReference>
<dbReference type="InterPro" id="IPR024641">
    <property type="entry name" value="HRS_helical"/>
</dbReference>
<dbReference type="InterPro" id="IPR008942">
    <property type="entry name" value="ENTH_VHS"/>
</dbReference>
<evidence type="ECO:0000256" key="6">
    <source>
        <dbReference type="ARBA" id="ARBA00022771"/>
    </source>
</evidence>
<accession>A0A2G5U7F5</accession>
<dbReference type="EMBL" id="PDUG01000004">
    <property type="protein sequence ID" value="PIC35403.1"/>
    <property type="molecule type" value="Genomic_DNA"/>
</dbReference>
<dbReference type="Pfam" id="PF01363">
    <property type="entry name" value="FYVE"/>
    <property type="match status" value="1"/>
</dbReference>
<dbReference type="InterPro" id="IPR000306">
    <property type="entry name" value="Znf_FYVE"/>
</dbReference>
<evidence type="ECO:0000313" key="14">
    <source>
        <dbReference type="Proteomes" id="UP000230233"/>
    </source>
</evidence>
<dbReference type="PROSITE" id="PS50179">
    <property type="entry name" value="VHS"/>
    <property type="match status" value="1"/>
</dbReference>
<feature type="region of interest" description="Disordered" evidence="10">
    <location>
        <begin position="738"/>
        <end position="764"/>
    </location>
</feature>
<dbReference type="STRING" id="1611254.A0A2G5U7F5"/>
<feature type="compositionally biased region" description="Low complexity" evidence="10">
    <location>
        <begin position="596"/>
        <end position="632"/>
    </location>
</feature>